<evidence type="ECO:0000313" key="2">
    <source>
        <dbReference type="Proteomes" id="UP001497516"/>
    </source>
</evidence>
<dbReference type="EMBL" id="OZ034818">
    <property type="protein sequence ID" value="CAL1388437.1"/>
    <property type="molecule type" value="Genomic_DNA"/>
</dbReference>
<gene>
    <name evidence="1" type="ORF">LTRI10_LOCUS29366</name>
</gene>
<dbReference type="AlphaFoldDB" id="A0AAV2ERR4"/>
<dbReference type="Proteomes" id="UP001497516">
    <property type="component" value="Chromosome 5"/>
</dbReference>
<accession>A0AAV2ERR4</accession>
<protein>
    <submittedName>
        <fullName evidence="1">Uncharacterized protein</fullName>
    </submittedName>
</protein>
<proteinExistence type="predicted"/>
<evidence type="ECO:0000313" key="1">
    <source>
        <dbReference type="EMBL" id="CAL1388437.1"/>
    </source>
</evidence>
<organism evidence="1 2">
    <name type="scientific">Linum trigynum</name>
    <dbReference type="NCBI Taxonomy" id="586398"/>
    <lineage>
        <taxon>Eukaryota</taxon>
        <taxon>Viridiplantae</taxon>
        <taxon>Streptophyta</taxon>
        <taxon>Embryophyta</taxon>
        <taxon>Tracheophyta</taxon>
        <taxon>Spermatophyta</taxon>
        <taxon>Magnoliopsida</taxon>
        <taxon>eudicotyledons</taxon>
        <taxon>Gunneridae</taxon>
        <taxon>Pentapetalae</taxon>
        <taxon>rosids</taxon>
        <taxon>fabids</taxon>
        <taxon>Malpighiales</taxon>
        <taxon>Linaceae</taxon>
        <taxon>Linum</taxon>
    </lineage>
</organism>
<reference evidence="1 2" key="1">
    <citation type="submission" date="2024-04" db="EMBL/GenBank/DDBJ databases">
        <authorList>
            <person name="Fracassetti M."/>
        </authorList>
    </citation>
    <scope>NUCLEOTIDE SEQUENCE [LARGE SCALE GENOMIC DNA]</scope>
</reference>
<keyword evidence="2" id="KW-1185">Reference proteome</keyword>
<sequence>MRKKKMLKSMSNELHKELTFLQGKLWYRFRCHTKSLLDVIKYWKEEPRYYEACKKEAEKDGFGGLLEFRLANVHENLFDSFMP</sequence>
<name>A0AAV2ERR4_9ROSI</name>